<evidence type="ECO:0000256" key="3">
    <source>
        <dbReference type="ARBA" id="ARBA00022917"/>
    </source>
</evidence>
<dbReference type="GO" id="GO:0003746">
    <property type="term" value="F:translation elongation factor activity"/>
    <property type="evidence" value="ECO:0007669"/>
    <property type="project" value="UniProtKB-UniRule"/>
</dbReference>
<dbReference type="InterPro" id="IPR001816">
    <property type="entry name" value="Transl_elong_EFTs/EF1B"/>
</dbReference>
<keyword evidence="2 6" id="KW-0251">Elongation factor</keyword>
<reference evidence="9" key="1">
    <citation type="journal article" date="2021" name="New Phytol.">
        <title>Evolutionary innovations through gain and loss of genes in the ectomycorrhizal Boletales.</title>
        <authorList>
            <person name="Wu G."/>
            <person name="Miyauchi S."/>
            <person name="Morin E."/>
            <person name="Kuo A."/>
            <person name="Drula E."/>
            <person name="Varga T."/>
            <person name="Kohler A."/>
            <person name="Feng B."/>
            <person name="Cao Y."/>
            <person name="Lipzen A."/>
            <person name="Daum C."/>
            <person name="Hundley H."/>
            <person name="Pangilinan J."/>
            <person name="Johnson J."/>
            <person name="Barry K."/>
            <person name="LaButti K."/>
            <person name="Ng V."/>
            <person name="Ahrendt S."/>
            <person name="Min B."/>
            <person name="Choi I.G."/>
            <person name="Park H."/>
            <person name="Plett J.M."/>
            <person name="Magnuson J."/>
            <person name="Spatafora J.W."/>
            <person name="Nagy L.G."/>
            <person name="Henrissat B."/>
            <person name="Grigoriev I.V."/>
            <person name="Yang Z.L."/>
            <person name="Xu J."/>
            <person name="Martin F.M."/>
        </authorList>
    </citation>
    <scope>NUCLEOTIDE SEQUENCE</scope>
    <source>
        <strain evidence="9">KKN 215</strain>
    </source>
</reference>
<dbReference type="GO" id="GO:0070125">
    <property type="term" value="P:mitochondrial translational elongation"/>
    <property type="evidence" value="ECO:0007669"/>
    <property type="project" value="TreeGrafter"/>
</dbReference>
<sequence>MSQMLLIRPSTSLRTTAPRTARQYSSPTSSQQKPSIKLIAELRKHTDVSLPLARDALTASNNSIPDALAWLAKHGEKKASKVEGRATNEGLVGVYTISNGVNSTMRAPVWAGMVEMNCETDFVARGELFGKLLSEVAHSAAFHSKVLHAKQVRKQELGEALIKPVDVEALLEAPLLPYGHVEAGGKQMSTVSQSLRTLMGKVGENISIRRAAVVRQDIMQRKDVGFRLASYGHGGTFTSHSKFQSGRIATLAIMALKAPPSSTSSFTNLSHLLRGREGIVGELETLEAALARQIAGFPTTSIASDAEGDESALYSQLFMMYPEGKGASVRAVLSTWETKNGFVEKGKEETGSALEVLEFLKWTVGGESVAAGKL</sequence>
<evidence type="ECO:0000256" key="6">
    <source>
        <dbReference type="HAMAP-Rule" id="MF_03135"/>
    </source>
</evidence>
<keyword evidence="3 6" id="KW-0648">Protein biosynthesis</keyword>
<dbReference type="PANTHER" id="PTHR11741">
    <property type="entry name" value="ELONGATION FACTOR TS"/>
    <property type="match status" value="1"/>
</dbReference>
<evidence type="ECO:0000259" key="8">
    <source>
        <dbReference type="Pfam" id="PF00889"/>
    </source>
</evidence>
<keyword evidence="10" id="KW-1185">Reference proteome</keyword>
<feature type="region of interest" description="Disordered" evidence="7">
    <location>
        <begin position="1"/>
        <end position="34"/>
    </location>
</feature>
<comment type="subcellular location">
    <subcellularLocation>
        <location evidence="6">Mitochondrion</location>
    </subcellularLocation>
</comment>
<comment type="caution">
    <text evidence="9">The sequence shown here is derived from an EMBL/GenBank/DDBJ whole genome shotgun (WGS) entry which is preliminary data.</text>
</comment>
<dbReference type="SUPFAM" id="SSF46934">
    <property type="entry name" value="UBA-like"/>
    <property type="match status" value="1"/>
</dbReference>
<evidence type="ECO:0000256" key="5">
    <source>
        <dbReference type="ARBA" id="ARBA00023128"/>
    </source>
</evidence>
<evidence type="ECO:0000313" key="10">
    <source>
        <dbReference type="Proteomes" id="UP000813824"/>
    </source>
</evidence>
<protein>
    <recommendedName>
        <fullName evidence="6">Elongation factor Ts, mitochondrial</fullName>
        <shortName evidence="6">EF-Ts</shortName>
        <shortName evidence="6">EF-TsMt</shortName>
    </recommendedName>
</protein>
<evidence type="ECO:0000256" key="4">
    <source>
        <dbReference type="ARBA" id="ARBA00022946"/>
    </source>
</evidence>
<dbReference type="HAMAP" id="MF_00050">
    <property type="entry name" value="EF_Ts"/>
    <property type="match status" value="1"/>
</dbReference>
<dbReference type="InterPro" id="IPR036402">
    <property type="entry name" value="EF-Ts_dimer_sf"/>
</dbReference>
<evidence type="ECO:0000256" key="1">
    <source>
        <dbReference type="ARBA" id="ARBA00005532"/>
    </source>
</evidence>
<dbReference type="Proteomes" id="UP000813824">
    <property type="component" value="Unassembled WGS sequence"/>
</dbReference>
<dbReference type="InterPro" id="IPR009060">
    <property type="entry name" value="UBA-like_sf"/>
</dbReference>
<keyword evidence="5 6" id="KW-0496">Mitochondrion</keyword>
<keyword evidence="4" id="KW-0809">Transit peptide</keyword>
<comment type="function">
    <text evidence="6">Associates with the EF-Tu.GDP complex and induces the exchange of GDP to GTP. It remains bound to the aminoacyl-tRNA.EF-Tu.GTP complex up to the GTP hydrolysis stage on the ribosome.</text>
</comment>
<organism evidence="9 10">
    <name type="scientific">Cristinia sonorae</name>
    <dbReference type="NCBI Taxonomy" id="1940300"/>
    <lineage>
        <taxon>Eukaryota</taxon>
        <taxon>Fungi</taxon>
        <taxon>Dikarya</taxon>
        <taxon>Basidiomycota</taxon>
        <taxon>Agaricomycotina</taxon>
        <taxon>Agaricomycetes</taxon>
        <taxon>Agaricomycetidae</taxon>
        <taxon>Agaricales</taxon>
        <taxon>Pleurotineae</taxon>
        <taxon>Stephanosporaceae</taxon>
        <taxon>Cristinia</taxon>
    </lineage>
</organism>
<dbReference type="PROSITE" id="PS01127">
    <property type="entry name" value="EF_TS_2"/>
    <property type="match status" value="1"/>
</dbReference>
<name>A0A8K0URR2_9AGAR</name>
<gene>
    <name evidence="6" type="primary">TSF1</name>
    <name evidence="9" type="ORF">BXZ70DRAFT_780296</name>
</gene>
<dbReference type="Gene3D" id="1.10.8.10">
    <property type="entry name" value="DNA helicase RuvA subunit, C-terminal domain"/>
    <property type="match status" value="1"/>
</dbReference>
<dbReference type="AlphaFoldDB" id="A0A8K0URR2"/>
<dbReference type="GO" id="GO:0005739">
    <property type="term" value="C:mitochondrion"/>
    <property type="evidence" value="ECO:0007669"/>
    <property type="project" value="UniProtKB-SubCell"/>
</dbReference>
<dbReference type="Pfam" id="PF00889">
    <property type="entry name" value="EF_TS"/>
    <property type="match status" value="1"/>
</dbReference>
<dbReference type="SUPFAM" id="SSF54713">
    <property type="entry name" value="Elongation factor Ts (EF-Ts), dimerisation domain"/>
    <property type="match status" value="1"/>
</dbReference>
<evidence type="ECO:0000313" key="9">
    <source>
        <dbReference type="EMBL" id="KAH8102416.1"/>
    </source>
</evidence>
<evidence type="ECO:0000256" key="2">
    <source>
        <dbReference type="ARBA" id="ARBA00022768"/>
    </source>
</evidence>
<comment type="similarity">
    <text evidence="1 6">Belongs to the EF-Ts family.</text>
</comment>
<feature type="domain" description="Translation elongation factor EFTs/EF1B dimerisation" evidence="8">
    <location>
        <begin position="112"/>
        <end position="220"/>
    </location>
</feature>
<dbReference type="OrthoDB" id="277235at2759"/>
<dbReference type="EMBL" id="JAEVFJ010000009">
    <property type="protein sequence ID" value="KAH8102416.1"/>
    <property type="molecule type" value="Genomic_DNA"/>
</dbReference>
<proteinExistence type="inferred from homology"/>
<dbReference type="PANTHER" id="PTHR11741:SF0">
    <property type="entry name" value="ELONGATION FACTOR TS, MITOCHONDRIAL"/>
    <property type="match status" value="1"/>
</dbReference>
<dbReference type="Gene3D" id="3.30.479.20">
    <property type="entry name" value="Elongation factor Ts, dimerisation domain"/>
    <property type="match status" value="2"/>
</dbReference>
<dbReference type="InterPro" id="IPR014039">
    <property type="entry name" value="Transl_elong_EFTs/EF1B_dimer"/>
</dbReference>
<dbReference type="InterPro" id="IPR018101">
    <property type="entry name" value="Transl_elong_Ts_CS"/>
</dbReference>
<evidence type="ECO:0000256" key="7">
    <source>
        <dbReference type="SAM" id="MobiDB-lite"/>
    </source>
</evidence>
<accession>A0A8K0URR2</accession>